<dbReference type="Gene3D" id="1.10.3720.10">
    <property type="entry name" value="MetI-like"/>
    <property type="match status" value="1"/>
</dbReference>
<evidence type="ECO:0000313" key="10">
    <source>
        <dbReference type="Proteomes" id="UP000599074"/>
    </source>
</evidence>
<dbReference type="Proteomes" id="UP000599074">
    <property type="component" value="Unassembled WGS sequence"/>
</dbReference>
<dbReference type="EMBL" id="BOON01000002">
    <property type="protein sequence ID" value="GII20549.1"/>
    <property type="molecule type" value="Genomic_DNA"/>
</dbReference>
<comment type="caution">
    <text evidence="9">The sequence shown here is derived from an EMBL/GenBank/DDBJ whole genome shotgun (WGS) entry which is preliminary data.</text>
</comment>
<dbReference type="PANTHER" id="PTHR30614:SF21">
    <property type="entry name" value="AMINO ACID ABC TRANSPORTER PERMEASE"/>
    <property type="match status" value="1"/>
</dbReference>
<dbReference type="NCBIfam" id="TIGR01726">
    <property type="entry name" value="HEQRo_perm_3TM"/>
    <property type="match status" value="1"/>
</dbReference>
<feature type="transmembrane region" description="Helical" evidence="7">
    <location>
        <begin position="236"/>
        <end position="260"/>
    </location>
</feature>
<dbReference type="RefSeq" id="WP_168113157.1">
    <property type="nucleotide sequence ID" value="NZ_BOON01000002.1"/>
</dbReference>
<reference evidence="9" key="1">
    <citation type="submission" date="2021-01" db="EMBL/GenBank/DDBJ databases">
        <title>Whole genome shotgun sequence of Planosporangium mesophilum NBRC 109066.</title>
        <authorList>
            <person name="Komaki H."/>
            <person name="Tamura T."/>
        </authorList>
    </citation>
    <scope>NUCLEOTIDE SEQUENCE</scope>
    <source>
        <strain evidence="9">NBRC 109066</strain>
    </source>
</reference>
<protein>
    <submittedName>
        <fullName evidence="9">Amino acid ABC transporter permease</fullName>
    </submittedName>
</protein>
<dbReference type="GO" id="GO:0022857">
    <property type="term" value="F:transmembrane transporter activity"/>
    <property type="evidence" value="ECO:0007669"/>
    <property type="project" value="InterPro"/>
</dbReference>
<evidence type="ECO:0000256" key="5">
    <source>
        <dbReference type="ARBA" id="ARBA00022989"/>
    </source>
</evidence>
<evidence type="ECO:0000259" key="8">
    <source>
        <dbReference type="PROSITE" id="PS50928"/>
    </source>
</evidence>
<feature type="transmembrane region" description="Helical" evidence="7">
    <location>
        <begin position="72"/>
        <end position="92"/>
    </location>
</feature>
<gene>
    <name evidence="9" type="ORF">Pme01_01460</name>
</gene>
<evidence type="ECO:0000256" key="7">
    <source>
        <dbReference type="RuleBase" id="RU363032"/>
    </source>
</evidence>
<dbReference type="InterPro" id="IPR043429">
    <property type="entry name" value="ArtM/GltK/GlnP/TcyL/YhdX-like"/>
</dbReference>
<dbReference type="GO" id="GO:0006865">
    <property type="term" value="P:amino acid transport"/>
    <property type="evidence" value="ECO:0007669"/>
    <property type="project" value="TreeGrafter"/>
</dbReference>
<dbReference type="InterPro" id="IPR010065">
    <property type="entry name" value="AA_ABC_transptr_permease_3TM"/>
</dbReference>
<evidence type="ECO:0000256" key="4">
    <source>
        <dbReference type="ARBA" id="ARBA00022692"/>
    </source>
</evidence>
<dbReference type="InterPro" id="IPR035906">
    <property type="entry name" value="MetI-like_sf"/>
</dbReference>
<evidence type="ECO:0000313" key="9">
    <source>
        <dbReference type="EMBL" id="GII20549.1"/>
    </source>
</evidence>
<comment type="similarity">
    <text evidence="7">Belongs to the binding-protein-dependent transport system permease family.</text>
</comment>
<evidence type="ECO:0000256" key="2">
    <source>
        <dbReference type="ARBA" id="ARBA00022448"/>
    </source>
</evidence>
<accession>A0A8J3T936</accession>
<keyword evidence="10" id="KW-1185">Reference proteome</keyword>
<comment type="subcellular location">
    <subcellularLocation>
        <location evidence="1 7">Cell membrane</location>
        <topology evidence="1 7">Multi-pass membrane protein</topology>
    </subcellularLocation>
</comment>
<feature type="transmembrane region" description="Helical" evidence="7">
    <location>
        <begin position="18"/>
        <end position="40"/>
    </location>
</feature>
<evidence type="ECO:0000256" key="6">
    <source>
        <dbReference type="ARBA" id="ARBA00023136"/>
    </source>
</evidence>
<feature type="transmembrane region" description="Helical" evidence="7">
    <location>
        <begin position="135"/>
        <end position="158"/>
    </location>
</feature>
<feature type="domain" description="ABC transmembrane type-1" evidence="8">
    <location>
        <begin position="66"/>
        <end position="254"/>
    </location>
</feature>
<dbReference type="InterPro" id="IPR000515">
    <property type="entry name" value="MetI-like"/>
</dbReference>
<dbReference type="CDD" id="cd06261">
    <property type="entry name" value="TM_PBP2"/>
    <property type="match status" value="1"/>
</dbReference>
<dbReference type="Pfam" id="PF00528">
    <property type="entry name" value="BPD_transp_1"/>
    <property type="match status" value="1"/>
</dbReference>
<dbReference type="AlphaFoldDB" id="A0A8J3T936"/>
<organism evidence="9 10">
    <name type="scientific">Planosporangium mesophilum</name>
    <dbReference type="NCBI Taxonomy" id="689768"/>
    <lineage>
        <taxon>Bacteria</taxon>
        <taxon>Bacillati</taxon>
        <taxon>Actinomycetota</taxon>
        <taxon>Actinomycetes</taxon>
        <taxon>Micromonosporales</taxon>
        <taxon>Micromonosporaceae</taxon>
        <taxon>Planosporangium</taxon>
    </lineage>
</organism>
<keyword evidence="3" id="KW-1003">Cell membrane</keyword>
<name>A0A8J3T936_9ACTN</name>
<proteinExistence type="inferred from homology"/>
<keyword evidence="5 7" id="KW-1133">Transmembrane helix</keyword>
<feature type="transmembrane region" description="Helical" evidence="7">
    <location>
        <begin position="104"/>
        <end position="123"/>
    </location>
</feature>
<dbReference type="PANTHER" id="PTHR30614">
    <property type="entry name" value="MEMBRANE COMPONENT OF AMINO ACID ABC TRANSPORTER"/>
    <property type="match status" value="1"/>
</dbReference>
<evidence type="ECO:0000256" key="3">
    <source>
        <dbReference type="ARBA" id="ARBA00022475"/>
    </source>
</evidence>
<keyword evidence="2 7" id="KW-0813">Transport</keyword>
<evidence type="ECO:0000256" key="1">
    <source>
        <dbReference type="ARBA" id="ARBA00004651"/>
    </source>
</evidence>
<keyword evidence="4 7" id="KW-0812">Transmembrane</keyword>
<sequence>MTDVLYDLPGPRARARNLVIAVLTTVGVVAVAAYVAYRLIATDQFSELRLTQFQYTAVQQELLNGLLATLKAAVIATALALVFGAVFAAARLSDHALIRVPATWVVELFRAIPLLILIFFFYYVPLQYKLHIDTLWALVLGLTLYNGSVLAEIFRAGILAVPRGQSEAAYAIGLRKTQVMVSVLLPQAVRAMLPAIVSQLVVLLKDTALGFIITYPELLYAAKQIGSRGSFDFPYVVSYLIVAAIYIGICSALSAFAYWLQKRMSRSRRTAARPVPIDQAAAAEAGGVGGVGA</sequence>
<dbReference type="PROSITE" id="PS50928">
    <property type="entry name" value="ABC_TM1"/>
    <property type="match status" value="1"/>
</dbReference>
<keyword evidence="6 7" id="KW-0472">Membrane</keyword>
<dbReference type="GO" id="GO:0043190">
    <property type="term" value="C:ATP-binding cassette (ABC) transporter complex"/>
    <property type="evidence" value="ECO:0007669"/>
    <property type="project" value="InterPro"/>
</dbReference>
<dbReference type="SUPFAM" id="SSF161098">
    <property type="entry name" value="MetI-like"/>
    <property type="match status" value="1"/>
</dbReference>